<dbReference type="Proteomes" id="UP000006094">
    <property type="component" value="Chromosome"/>
</dbReference>
<keyword evidence="2 5" id="KW-0812">Transmembrane</keyword>
<dbReference type="STRING" id="1128398.Curi_c24930"/>
<protein>
    <submittedName>
        <fullName evidence="6">Cobalt ABC transporter permease protein CbiQ</fullName>
    </submittedName>
</protein>
<gene>
    <name evidence="6" type="primary">cbiQ2</name>
    <name evidence="6" type="ordered locus">Curi_c24930</name>
</gene>
<dbReference type="GO" id="GO:0043190">
    <property type="term" value="C:ATP-binding cassette (ABC) transporter complex"/>
    <property type="evidence" value="ECO:0007669"/>
    <property type="project" value="TreeGrafter"/>
</dbReference>
<evidence type="ECO:0000256" key="2">
    <source>
        <dbReference type="ARBA" id="ARBA00022692"/>
    </source>
</evidence>
<organism evidence="6 7">
    <name type="scientific">Gottschalkia acidurici (strain ATCC 7906 / DSM 604 / BCRC 14475 / CIP 104303 / KCTC 5404 / NCIMB 10678 / 9a)</name>
    <name type="common">Clostridium acidurici</name>
    <dbReference type="NCBI Taxonomy" id="1128398"/>
    <lineage>
        <taxon>Bacteria</taxon>
        <taxon>Bacillati</taxon>
        <taxon>Bacillota</taxon>
        <taxon>Tissierellia</taxon>
        <taxon>Tissierellales</taxon>
        <taxon>Gottschalkiaceae</taxon>
        <taxon>Gottschalkia</taxon>
    </lineage>
</organism>
<dbReference type="InterPro" id="IPR052770">
    <property type="entry name" value="Cobalt_transport_CbiQ"/>
</dbReference>
<accession>K0B0C6</accession>
<dbReference type="PANTHER" id="PTHR43723:SF1">
    <property type="entry name" value="COBALT TRANSPORT PROTEIN CBIQ"/>
    <property type="match status" value="1"/>
</dbReference>
<dbReference type="OrthoDB" id="1936150at2"/>
<name>K0B0C6_GOTA9</name>
<dbReference type="HOGENOM" id="CLU_103668_0_0_9"/>
<dbReference type="EMBL" id="CP003326">
    <property type="protein sequence ID" value="AFS79488.1"/>
    <property type="molecule type" value="Genomic_DNA"/>
</dbReference>
<keyword evidence="3 5" id="KW-1133">Transmembrane helix</keyword>
<evidence type="ECO:0000256" key="1">
    <source>
        <dbReference type="ARBA" id="ARBA00004141"/>
    </source>
</evidence>
<dbReference type="eggNOG" id="COG0619">
    <property type="taxonomic scope" value="Bacteria"/>
</dbReference>
<dbReference type="Pfam" id="PF02361">
    <property type="entry name" value="CbiQ"/>
    <property type="match status" value="1"/>
</dbReference>
<evidence type="ECO:0000256" key="4">
    <source>
        <dbReference type="ARBA" id="ARBA00023136"/>
    </source>
</evidence>
<evidence type="ECO:0000313" key="7">
    <source>
        <dbReference type="Proteomes" id="UP000006094"/>
    </source>
</evidence>
<evidence type="ECO:0000256" key="3">
    <source>
        <dbReference type="ARBA" id="ARBA00022989"/>
    </source>
</evidence>
<dbReference type="KEGG" id="cad:Curi_c24930"/>
<dbReference type="CDD" id="cd16914">
    <property type="entry name" value="EcfT"/>
    <property type="match status" value="1"/>
</dbReference>
<dbReference type="PANTHER" id="PTHR43723">
    <property type="entry name" value="COBALT TRANSPORT PROTEIN CBIQ"/>
    <property type="match status" value="1"/>
</dbReference>
<sequence length="236" mass="27170">MLRTLMSYAKLNRLCNVHPIEKAILFLLPIIVCGFVKNSIVILLINILTMIAIHIILRNPKTIILKFTKGILIFSIFTSISLIFDQSIRYIAILILKSISGVLSILLFTMTTPIEDVFYLGSKSSLFKDICDIAKNMIRFLILIEDEYLLLKNAMKSRQGFITTKFKVINGAKVMGFLFVNTMRRWKEISDSIESRGYRGNTVYLERKFEFSKLRFGLGCFYNIILVVLILSFDKI</sequence>
<dbReference type="AlphaFoldDB" id="K0B0C6"/>
<comment type="subcellular location">
    <subcellularLocation>
        <location evidence="1">Membrane</location>
        <topology evidence="1">Multi-pass membrane protein</topology>
    </subcellularLocation>
</comment>
<evidence type="ECO:0000313" key="6">
    <source>
        <dbReference type="EMBL" id="AFS79488.1"/>
    </source>
</evidence>
<dbReference type="InterPro" id="IPR003339">
    <property type="entry name" value="ABC/ECF_trnsptr_transmembrane"/>
</dbReference>
<feature type="transmembrane region" description="Helical" evidence="5">
    <location>
        <begin position="23"/>
        <end position="56"/>
    </location>
</feature>
<dbReference type="RefSeq" id="WP_014968622.1">
    <property type="nucleotide sequence ID" value="NC_018664.1"/>
</dbReference>
<feature type="transmembrane region" description="Helical" evidence="5">
    <location>
        <begin position="63"/>
        <end position="84"/>
    </location>
</feature>
<evidence type="ECO:0000256" key="5">
    <source>
        <dbReference type="SAM" id="Phobius"/>
    </source>
</evidence>
<keyword evidence="7" id="KW-1185">Reference proteome</keyword>
<dbReference type="GO" id="GO:0006824">
    <property type="term" value="P:cobalt ion transport"/>
    <property type="evidence" value="ECO:0007669"/>
    <property type="project" value="TreeGrafter"/>
</dbReference>
<feature type="transmembrane region" description="Helical" evidence="5">
    <location>
        <begin position="90"/>
        <end position="110"/>
    </location>
</feature>
<reference evidence="6 7" key="1">
    <citation type="journal article" date="2012" name="PLoS ONE">
        <title>The purine-utilizing bacterium Clostridium acidurici 9a: a genome-guided metabolic reconsideration.</title>
        <authorList>
            <person name="Hartwich K."/>
            <person name="Poehlein A."/>
            <person name="Daniel R."/>
        </authorList>
    </citation>
    <scope>NUCLEOTIDE SEQUENCE [LARGE SCALE GENOMIC DNA]</scope>
    <source>
        <strain evidence="7">ATCC 7906 / DSM 604 / BCRC 14475 / CIP 104303 / KCTC 5404 / NCIMB 10678 / 9a</strain>
    </source>
</reference>
<keyword evidence="4 5" id="KW-0472">Membrane</keyword>
<proteinExistence type="predicted"/>
<feature type="transmembrane region" description="Helical" evidence="5">
    <location>
        <begin position="214"/>
        <end position="233"/>
    </location>
</feature>